<reference evidence="1" key="1">
    <citation type="journal article" date="2014" name="Genome Biol. Evol.">
        <title>Pangenome evidence for extensive interdomain horizontal transfer affecting lineage core and shell genes in uncultured planktonic thaumarchaeota and euryarchaeota.</title>
        <authorList>
            <person name="Deschamps P."/>
            <person name="Zivanovic Y."/>
            <person name="Moreira D."/>
            <person name="Rodriguez-Valera F."/>
            <person name="Lopez-Garcia P."/>
        </authorList>
    </citation>
    <scope>NUCLEOTIDE SEQUENCE</scope>
</reference>
<proteinExistence type="predicted"/>
<name>A0A075IEH0_9EURY</name>
<dbReference type="AlphaFoldDB" id="A0A075IEH0"/>
<protein>
    <recommendedName>
        <fullName evidence="2">ATP synthase archaeal subunit H</fullName>
    </recommendedName>
</protein>
<evidence type="ECO:0008006" key="2">
    <source>
        <dbReference type="Google" id="ProtNLM"/>
    </source>
</evidence>
<dbReference type="Gene3D" id="1.20.5.2950">
    <property type="match status" value="1"/>
</dbReference>
<accession>A0A075IEH0</accession>
<dbReference type="EMBL" id="KF901263">
    <property type="protein sequence ID" value="AIF24548.1"/>
    <property type="molecule type" value="Genomic_DNA"/>
</dbReference>
<organism evidence="1">
    <name type="scientific">uncultured marine group II/III euryarchaeote SAT1000_33_B09</name>
    <dbReference type="NCBI Taxonomy" id="1456574"/>
    <lineage>
        <taxon>Archaea</taxon>
        <taxon>Methanobacteriati</taxon>
        <taxon>Methanobacteriota</taxon>
        <taxon>environmental samples</taxon>
    </lineage>
</organism>
<sequence length="105" mass="10829">MGRAEVLGTIKDAEDDAEKIRATADEKAKSLLSDARVKAAEAIIAGRQSADEEAASILNDARAASEKVAAAVSDEGDALLAQVTTDGEQNREAAVDAVLSAFRTA</sequence>
<evidence type="ECO:0000313" key="1">
    <source>
        <dbReference type="EMBL" id="AIF24548.1"/>
    </source>
</evidence>